<reference evidence="8 9" key="1">
    <citation type="journal article" date="2022" name="Int. J. Syst. Evol. Microbiol.">
        <title>Apilactobacillus apisilvae sp. nov., Nicolia spurrieriana gen. nov. sp. nov., Bombilactobacillus folatiphilus sp. nov. and Bombilactobacillus thymidiniphilus sp. nov., four new lactic acid bacterial isolates from stingless bees Tetragonula carbonaria and Austroplebeia australis.</title>
        <authorList>
            <person name="Oliphant S.A."/>
            <person name="Watson-Haigh N.S."/>
            <person name="Sumby K.M."/>
            <person name="Gardner J."/>
            <person name="Groom S."/>
            <person name="Jiranek V."/>
        </authorList>
    </citation>
    <scope>NUCLEOTIDE SEQUENCE [LARGE SCALE GENOMIC DNA]</scope>
    <source>
        <strain evidence="8 9">SG5_A10</strain>
    </source>
</reference>
<feature type="transmembrane region" description="Helical" evidence="6">
    <location>
        <begin position="300"/>
        <end position="322"/>
    </location>
</feature>
<feature type="domain" description="Major facilitator superfamily (MFS) profile" evidence="7">
    <location>
        <begin position="9"/>
        <end position="457"/>
    </location>
</feature>
<dbReference type="InterPro" id="IPR036259">
    <property type="entry name" value="MFS_trans_sf"/>
</dbReference>
<evidence type="ECO:0000256" key="1">
    <source>
        <dbReference type="ARBA" id="ARBA00004651"/>
    </source>
</evidence>
<dbReference type="PRINTS" id="PR01036">
    <property type="entry name" value="TCRTETB"/>
</dbReference>
<dbReference type="InterPro" id="IPR011701">
    <property type="entry name" value="MFS"/>
</dbReference>
<evidence type="ECO:0000313" key="9">
    <source>
        <dbReference type="Proteomes" id="UP000831859"/>
    </source>
</evidence>
<dbReference type="Gene3D" id="1.20.1720.10">
    <property type="entry name" value="Multidrug resistance protein D"/>
    <property type="match status" value="1"/>
</dbReference>
<feature type="transmembrane region" description="Helical" evidence="6">
    <location>
        <begin position="137"/>
        <end position="158"/>
    </location>
</feature>
<dbReference type="RefSeq" id="WP_249510769.1">
    <property type="nucleotide sequence ID" value="NZ_CP093362.1"/>
</dbReference>
<dbReference type="InterPro" id="IPR020846">
    <property type="entry name" value="MFS_dom"/>
</dbReference>
<gene>
    <name evidence="8" type="ORF">MOO46_05950</name>
</gene>
<keyword evidence="2" id="KW-0813">Transport</keyword>
<comment type="subcellular location">
    <subcellularLocation>
        <location evidence="1">Cell membrane</location>
        <topology evidence="1">Multi-pass membrane protein</topology>
    </subcellularLocation>
</comment>
<keyword evidence="4 6" id="KW-1133">Transmembrane helix</keyword>
<sequence length="457" mass="49372">MKERISRSVLLAIVAVGVMTFSGVTVETSMNITFPTLISEFHIGLNVVQWITTIYLLVLSSVIPLSKFLKSRFKTSHLFIFSNVLFIIGLLVDAFAPSFVFILLGRVIQGVGTGIALPLMFNIILENVPKSRLGFMMGFGSLITAAASAVGPTFGGIIVNTLGWRYIFIILIPVLVMSLILGIIAVPKLVQNELSNDKFDIVSFILIVLTFAGLIVGISNISSRPLLDFYVLLPILIGIIALTVFVKMQNRKQNPILRMNILKNGSYSKYVVAFFINQLIILGLSFVVPNYVQIINHSSSSIAGLILLPGAVMGAIISPFSGSLLDRFGAKKPILSGVAAIIVSLVYLTINSYSLTDIILTVFYTVIMIGIGLSYGNIMTKGLDYLSPEIKADGNAILTTVQQFAGAIGTVIVSTIVTKVTAVNPANPIMGYTFALVFLAVISVIEFVVVFSTKESK</sequence>
<keyword evidence="3 6" id="KW-0812">Transmembrane</keyword>
<feature type="transmembrane region" description="Helical" evidence="6">
    <location>
        <begin position="334"/>
        <end position="352"/>
    </location>
</feature>
<feature type="transmembrane region" description="Helical" evidence="6">
    <location>
        <begin position="107"/>
        <end position="125"/>
    </location>
</feature>
<feature type="transmembrane region" description="Helical" evidence="6">
    <location>
        <begin position="227"/>
        <end position="246"/>
    </location>
</feature>
<accession>A0ABY4PH34</accession>
<keyword evidence="5 6" id="KW-0472">Membrane</keyword>
<dbReference type="PANTHER" id="PTHR42718:SF9">
    <property type="entry name" value="MAJOR FACILITATOR SUPERFAMILY MULTIDRUG TRANSPORTER MFSC"/>
    <property type="match status" value="1"/>
</dbReference>
<feature type="transmembrane region" description="Helical" evidence="6">
    <location>
        <begin position="429"/>
        <end position="451"/>
    </location>
</feature>
<feature type="transmembrane region" description="Helical" evidence="6">
    <location>
        <begin position="47"/>
        <end position="66"/>
    </location>
</feature>
<feature type="transmembrane region" description="Helical" evidence="6">
    <location>
        <begin position="199"/>
        <end position="221"/>
    </location>
</feature>
<dbReference type="PROSITE" id="PS50850">
    <property type="entry name" value="MFS"/>
    <property type="match status" value="1"/>
</dbReference>
<feature type="transmembrane region" description="Helical" evidence="6">
    <location>
        <begin position="164"/>
        <end position="187"/>
    </location>
</feature>
<keyword evidence="9" id="KW-1185">Reference proteome</keyword>
<evidence type="ECO:0000313" key="8">
    <source>
        <dbReference type="EMBL" id="UQS84786.1"/>
    </source>
</evidence>
<dbReference type="Pfam" id="PF07690">
    <property type="entry name" value="MFS_1"/>
    <property type="match status" value="1"/>
</dbReference>
<evidence type="ECO:0000256" key="2">
    <source>
        <dbReference type="ARBA" id="ARBA00022448"/>
    </source>
</evidence>
<dbReference type="Gene3D" id="1.20.1250.20">
    <property type="entry name" value="MFS general substrate transporter like domains"/>
    <property type="match status" value="1"/>
</dbReference>
<evidence type="ECO:0000256" key="6">
    <source>
        <dbReference type="SAM" id="Phobius"/>
    </source>
</evidence>
<dbReference type="Proteomes" id="UP000831859">
    <property type="component" value="Chromosome"/>
</dbReference>
<organism evidence="8 9">
    <name type="scientific">Apilactobacillus apisilvae</name>
    <dbReference type="NCBI Taxonomy" id="2923364"/>
    <lineage>
        <taxon>Bacteria</taxon>
        <taxon>Bacillati</taxon>
        <taxon>Bacillota</taxon>
        <taxon>Bacilli</taxon>
        <taxon>Lactobacillales</taxon>
        <taxon>Lactobacillaceae</taxon>
        <taxon>Apilactobacillus</taxon>
    </lineage>
</organism>
<evidence type="ECO:0000256" key="3">
    <source>
        <dbReference type="ARBA" id="ARBA00022692"/>
    </source>
</evidence>
<feature type="transmembrane region" description="Helical" evidence="6">
    <location>
        <begin position="358"/>
        <end position="375"/>
    </location>
</feature>
<feature type="transmembrane region" description="Helical" evidence="6">
    <location>
        <begin position="267"/>
        <end position="288"/>
    </location>
</feature>
<evidence type="ECO:0000259" key="7">
    <source>
        <dbReference type="PROSITE" id="PS50850"/>
    </source>
</evidence>
<feature type="transmembrane region" description="Helical" evidence="6">
    <location>
        <begin position="396"/>
        <end position="417"/>
    </location>
</feature>
<feature type="transmembrane region" description="Helical" evidence="6">
    <location>
        <begin position="78"/>
        <end position="101"/>
    </location>
</feature>
<dbReference type="EMBL" id="CP093362">
    <property type="protein sequence ID" value="UQS84786.1"/>
    <property type="molecule type" value="Genomic_DNA"/>
</dbReference>
<dbReference type="SUPFAM" id="SSF103473">
    <property type="entry name" value="MFS general substrate transporter"/>
    <property type="match status" value="1"/>
</dbReference>
<protein>
    <submittedName>
        <fullName evidence="8">MFS transporter</fullName>
    </submittedName>
</protein>
<name>A0ABY4PH34_9LACO</name>
<evidence type="ECO:0000256" key="4">
    <source>
        <dbReference type="ARBA" id="ARBA00022989"/>
    </source>
</evidence>
<evidence type="ECO:0000256" key="5">
    <source>
        <dbReference type="ARBA" id="ARBA00023136"/>
    </source>
</evidence>
<proteinExistence type="predicted"/>
<dbReference type="PANTHER" id="PTHR42718">
    <property type="entry name" value="MAJOR FACILITATOR SUPERFAMILY MULTIDRUG TRANSPORTER MFSC"/>
    <property type="match status" value="1"/>
</dbReference>